<dbReference type="AlphaFoldDB" id="A0A1X0DEC2"/>
<dbReference type="EMBL" id="MVHS01000019">
    <property type="protein sequence ID" value="ORA70687.1"/>
    <property type="molecule type" value="Genomic_DNA"/>
</dbReference>
<evidence type="ECO:0000256" key="1">
    <source>
        <dbReference type="ARBA" id="ARBA00009013"/>
    </source>
</evidence>
<keyword evidence="4" id="KW-1185">Reference proteome</keyword>
<dbReference type="PANTHER" id="PTHR33495:SF2">
    <property type="entry name" value="ANTI-SIGMA FACTOR ANTAGONIST TM_1081-RELATED"/>
    <property type="match status" value="1"/>
</dbReference>
<dbReference type="Proteomes" id="UP000192801">
    <property type="component" value="Unassembled WGS sequence"/>
</dbReference>
<dbReference type="CDD" id="cd07043">
    <property type="entry name" value="STAS_anti-anti-sigma_factors"/>
    <property type="match status" value="1"/>
</dbReference>
<dbReference type="STRING" id="444597.BST26_10130"/>
<dbReference type="SUPFAM" id="SSF52091">
    <property type="entry name" value="SpoIIaa-like"/>
    <property type="match status" value="1"/>
</dbReference>
<dbReference type="Gene3D" id="3.30.750.24">
    <property type="entry name" value="STAS domain"/>
    <property type="match status" value="1"/>
</dbReference>
<dbReference type="InterPro" id="IPR002645">
    <property type="entry name" value="STAS_dom"/>
</dbReference>
<gene>
    <name evidence="3" type="ORF">BST26_10130</name>
</gene>
<dbReference type="OrthoDB" id="3700428at2"/>
<name>A0A1X0DEC2_9MYCO</name>
<dbReference type="NCBIfam" id="TIGR00377">
    <property type="entry name" value="ant_ant_sig"/>
    <property type="match status" value="1"/>
</dbReference>
<sequence length="139" mass="14151">MVFGLQRKPDGGERAGRLRAVVEQRGSACLVHAQGAVDAANLGVWHGLVAGAAAGTTAPGPLIVDAGGLEFMGVGAFAVLLEESARCRARGITLHLVSSQPVVARVVAATGLERDLAFSPTVDEALAAAPLRADIDHHG</sequence>
<dbReference type="InterPro" id="IPR036513">
    <property type="entry name" value="STAS_dom_sf"/>
</dbReference>
<accession>A0A1X0DEC2</accession>
<dbReference type="PROSITE" id="PS50801">
    <property type="entry name" value="STAS"/>
    <property type="match status" value="1"/>
</dbReference>
<evidence type="ECO:0000256" key="2">
    <source>
        <dbReference type="RuleBase" id="RU003749"/>
    </source>
</evidence>
<comment type="caution">
    <text evidence="3">The sequence shown here is derived from an EMBL/GenBank/DDBJ whole genome shotgun (WGS) entry which is preliminary data.</text>
</comment>
<dbReference type="PANTHER" id="PTHR33495">
    <property type="entry name" value="ANTI-SIGMA FACTOR ANTAGONIST TM_1081-RELATED-RELATED"/>
    <property type="match status" value="1"/>
</dbReference>
<evidence type="ECO:0000313" key="4">
    <source>
        <dbReference type="Proteomes" id="UP000192801"/>
    </source>
</evidence>
<dbReference type="Pfam" id="PF01740">
    <property type="entry name" value="STAS"/>
    <property type="match status" value="1"/>
</dbReference>
<proteinExistence type="inferred from homology"/>
<dbReference type="GO" id="GO:0043856">
    <property type="term" value="F:anti-sigma factor antagonist activity"/>
    <property type="evidence" value="ECO:0007669"/>
    <property type="project" value="InterPro"/>
</dbReference>
<organism evidence="3 4">
    <name type="scientific">Mycolicibacterium insubricum</name>
    <dbReference type="NCBI Taxonomy" id="444597"/>
    <lineage>
        <taxon>Bacteria</taxon>
        <taxon>Bacillati</taxon>
        <taxon>Actinomycetota</taxon>
        <taxon>Actinomycetes</taxon>
        <taxon>Mycobacteriales</taxon>
        <taxon>Mycobacteriaceae</taxon>
        <taxon>Mycolicibacterium</taxon>
    </lineage>
</organism>
<dbReference type="InterPro" id="IPR003658">
    <property type="entry name" value="Anti-sigma_ant"/>
</dbReference>
<protein>
    <recommendedName>
        <fullName evidence="2">Anti-sigma factor antagonist</fullName>
    </recommendedName>
</protein>
<evidence type="ECO:0000313" key="3">
    <source>
        <dbReference type="EMBL" id="ORA70687.1"/>
    </source>
</evidence>
<comment type="similarity">
    <text evidence="1 2">Belongs to the anti-sigma-factor antagonist family.</text>
</comment>
<dbReference type="RefSeq" id="WP_083030706.1">
    <property type="nucleotide sequence ID" value="NZ_AP022618.1"/>
</dbReference>
<reference evidence="3 4" key="1">
    <citation type="submission" date="2016-12" db="EMBL/GenBank/DDBJ databases">
        <title>The new phylogeny of genus Mycobacterium.</title>
        <authorList>
            <person name="Tortoli E."/>
            <person name="Trovato A."/>
            <person name="Cirillo D.M."/>
        </authorList>
    </citation>
    <scope>NUCLEOTIDE SEQUENCE [LARGE SCALE GENOMIC DNA]</scope>
    <source>
        <strain evidence="3 4">DSM 45130</strain>
    </source>
</reference>